<dbReference type="AlphaFoldDB" id="A0A5C0SAM7"/>
<sequence length="278" mass="30743">MTYIMYWTRFKKGIGVVLLDNNLDKQMDRGIDMKEIEIRQIIVVTDGKSNIGGNPITAASEAYKQNIIVSAIGIMDEKASDDDSLFEVEKIAKVGGGVWENTMIKNLGYTMHVVTQKTMNKTIETVVGKQLKEIMGAELDDIPPKKRSKVIDYMDQLSEEVSIKCCIAMDCSKSMKNKMSTAKQSIIELMHSLQGRRGKSQVAVIAYPGKNGEFTALISDFTEDIQRLKDKIFGLKAGGTTPTAAAINRAVALINGENEQELEEIIINSEPLLNEGMV</sequence>
<accession>A0A5C0SAM7</accession>
<name>A0A5C0SAM7_CRATE</name>
<dbReference type="CDD" id="cd00198">
    <property type="entry name" value="vWFA"/>
    <property type="match status" value="1"/>
</dbReference>
<dbReference type="Gene3D" id="3.40.50.410">
    <property type="entry name" value="von Willebrand factor, type A domain"/>
    <property type="match status" value="1"/>
</dbReference>
<protein>
    <submittedName>
        <fullName evidence="2">VWA domain-containing protein</fullName>
    </submittedName>
</protein>
<evidence type="ECO:0000313" key="2">
    <source>
        <dbReference type="EMBL" id="QEK11090.1"/>
    </source>
</evidence>
<dbReference type="Proteomes" id="UP000324646">
    <property type="component" value="Chromosome"/>
</dbReference>
<keyword evidence="3" id="KW-1185">Reference proteome</keyword>
<dbReference type="OrthoDB" id="9806395at2"/>
<gene>
    <name evidence="2" type="ORF">FQB35_01190</name>
</gene>
<evidence type="ECO:0000313" key="3">
    <source>
        <dbReference type="Proteomes" id="UP000324646"/>
    </source>
</evidence>
<dbReference type="InterPro" id="IPR002035">
    <property type="entry name" value="VWF_A"/>
</dbReference>
<dbReference type="Pfam" id="PF13519">
    <property type="entry name" value="VWA_2"/>
    <property type="match status" value="1"/>
</dbReference>
<proteinExistence type="predicted"/>
<dbReference type="InterPro" id="IPR036465">
    <property type="entry name" value="vWFA_dom_sf"/>
</dbReference>
<dbReference type="EMBL" id="CP042243">
    <property type="protein sequence ID" value="QEK11090.1"/>
    <property type="molecule type" value="Genomic_DNA"/>
</dbReference>
<reference evidence="2 3" key="1">
    <citation type="submission" date="2019-07" db="EMBL/GenBank/DDBJ databases">
        <title>Complete genome of Crassaminicella thermophila SY095.</title>
        <authorList>
            <person name="Li X."/>
        </authorList>
    </citation>
    <scope>NUCLEOTIDE SEQUENCE [LARGE SCALE GENOMIC DNA]</scope>
    <source>
        <strain evidence="2 3">SY095</strain>
    </source>
</reference>
<feature type="domain" description="VWFA" evidence="1">
    <location>
        <begin position="167"/>
        <end position="266"/>
    </location>
</feature>
<evidence type="ECO:0000259" key="1">
    <source>
        <dbReference type="Pfam" id="PF13519"/>
    </source>
</evidence>
<organism evidence="2 3">
    <name type="scientific">Crassaminicella thermophila</name>
    <dbReference type="NCBI Taxonomy" id="2599308"/>
    <lineage>
        <taxon>Bacteria</taxon>
        <taxon>Bacillati</taxon>
        <taxon>Bacillota</taxon>
        <taxon>Clostridia</taxon>
        <taxon>Eubacteriales</taxon>
        <taxon>Clostridiaceae</taxon>
        <taxon>Crassaminicella</taxon>
    </lineage>
</organism>
<dbReference type="SUPFAM" id="SSF53300">
    <property type="entry name" value="vWA-like"/>
    <property type="match status" value="2"/>
</dbReference>
<dbReference type="KEGG" id="crs:FQB35_01190"/>